<dbReference type="PANTHER" id="PTHR10027:SF10">
    <property type="entry name" value="SLOWPOKE 2, ISOFORM D"/>
    <property type="match status" value="1"/>
</dbReference>
<keyword evidence="5" id="KW-0631">Potassium channel</keyword>
<comment type="caution">
    <text evidence="14">The sequence shown here is derived from an EMBL/GenBank/DDBJ whole genome shotgun (WGS) entry which is preliminary data.</text>
</comment>
<dbReference type="GO" id="GO:0016020">
    <property type="term" value="C:membrane"/>
    <property type="evidence" value="ECO:0007669"/>
    <property type="project" value="UniProtKB-SubCell"/>
</dbReference>
<evidence type="ECO:0000256" key="5">
    <source>
        <dbReference type="ARBA" id="ARBA00022826"/>
    </source>
</evidence>
<name>A0A2V3J110_9FLOR</name>
<dbReference type="Gene3D" id="1.10.287.70">
    <property type="match status" value="1"/>
</dbReference>
<protein>
    <submittedName>
        <fullName evidence="14">Hyperpolarization-activated voltage-gated potassium channel</fullName>
    </submittedName>
</protein>
<evidence type="ECO:0000256" key="8">
    <source>
        <dbReference type="ARBA" id="ARBA00023065"/>
    </source>
</evidence>
<evidence type="ECO:0000256" key="3">
    <source>
        <dbReference type="ARBA" id="ARBA00022538"/>
    </source>
</evidence>
<keyword evidence="6" id="KW-0630">Potassium</keyword>
<dbReference type="Gene3D" id="1.20.120.350">
    <property type="entry name" value="Voltage-gated potassium channels. Chain C"/>
    <property type="match status" value="1"/>
</dbReference>
<keyword evidence="8" id="KW-0406">Ion transport</keyword>
<keyword evidence="3" id="KW-0633">Potassium transport</keyword>
<evidence type="ECO:0000256" key="11">
    <source>
        <dbReference type="SAM" id="MobiDB-lite"/>
    </source>
</evidence>
<keyword evidence="10 14" id="KW-0407">Ion channel</keyword>
<keyword evidence="2" id="KW-0813">Transport</keyword>
<dbReference type="STRING" id="448386.A0A2V3J110"/>
<keyword evidence="9 12" id="KW-0472">Membrane</keyword>
<evidence type="ECO:0000256" key="12">
    <source>
        <dbReference type="SAM" id="Phobius"/>
    </source>
</evidence>
<evidence type="ECO:0000259" key="13">
    <source>
        <dbReference type="Pfam" id="PF00520"/>
    </source>
</evidence>
<dbReference type="PANTHER" id="PTHR10027">
    <property type="entry name" value="CALCIUM-ACTIVATED POTASSIUM CHANNEL ALPHA CHAIN"/>
    <property type="match status" value="1"/>
</dbReference>
<keyword evidence="4 12" id="KW-0812">Transmembrane</keyword>
<dbReference type="InterPro" id="IPR047871">
    <property type="entry name" value="K_chnl_Slo-like"/>
</dbReference>
<evidence type="ECO:0000256" key="4">
    <source>
        <dbReference type="ARBA" id="ARBA00022692"/>
    </source>
</evidence>
<evidence type="ECO:0000256" key="6">
    <source>
        <dbReference type="ARBA" id="ARBA00022958"/>
    </source>
</evidence>
<dbReference type="OrthoDB" id="4325at2759"/>
<evidence type="ECO:0000256" key="1">
    <source>
        <dbReference type="ARBA" id="ARBA00004141"/>
    </source>
</evidence>
<gene>
    <name evidence="14" type="ORF">BWQ96_02010</name>
</gene>
<dbReference type="InterPro" id="IPR005821">
    <property type="entry name" value="Ion_trans_dom"/>
</dbReference>
<evidence type="ECO:0000256" key="10">
    <source>
        <dbReference type="ARBA" id="ARBA00023303"/>
    </source>
</evidence>
<dbReference type="InterPro" id="IPR027359">
    <property type="entry name" value="Volt_channel_dom_sf"/>
</dbReference>
<comment type="subcellular location">
    <subcellularLocation>
        <location evidence="1">Membrane</location>
        <topology evidence="1">Multi-pass membrane protein</topology>
    </subcellularLocation>
</comment>
<dbReference type="AlphaFoldDB" id="A0A2V3J110"/>
<accession>A0A2V3J110</accession>
<sequence length="367" mass="40715">MASSFCITFIAPALHRGAVFRSHQPAVSSSPNVVAKAADPKPKATAGGPTPPRVSVPPQSRKVFSAGEAPPVQGFFPPGRLPLSVELDFVINHPVTEAIVALLVILNCLAFALQTLDVGPMLQEAFRSYENNVTIAFLMEFFARWYGKGLSPRYLLTRGMIVDFIAVAPIGFTFVDQSEVIFVRILRLSRILRLQRIIMDTEASRGFMERMTNAQARLANVGLSLFSLLYVSAGLFYQVEKDVNPGVLNFFDAFYFSTITLFTVGFGDVAPVTGWGRLVTVLTVLTGAVLIPFKISEIERFRTISKQAKNTTFGVYPLETPQRMNEIITTVLFDSSVECNRCNLRGHQRDARFCRNCGNLLSKRRFD</sequence>
<keyword evidence="7 12" id="KW-1133">Transmembrane helix</keyword>
<organism evidence="14 15">
    <name type="scientific">Gracilariopsis chorda</name>
    <dbReference type="NCBI Taxonomy" id="448386"/>
    <lineage>
        <taxon>Eukaryota</taxon>
        <taxon>Rhodophyta</taxon>
        <taxon>Florideophyceae</taxon>
        <taxon>Rhodymeniophycidae</taxon>
        <taxon>Gracilariales</taxon>
        <taxon>Gracilariaceae</taxon>
        <taxon>Gracilariopsis</taxon>
    </lineage>
</organism>
<dbReference type="EMBL" id="NBIV01000016">
    <property type="protein sequence ID" value="PXF48058.1"/>
    <property type="molecule type" value="Genomic_DNA"/>
</dbReference>
<dbReference type="GO" id="GO:0005267">
    <property type="term" value="F:potassium channel activity"/>
    <property type="evidence" value="ECO:0007669"/>
    <property type="project" value="UniProtKB-KW"/>
</dbReference>
<feature type="transmembrane region" description="Helical" evidence="12">
    <location>
        <begin position="166"/>
        <end position="186"/>
    </location>
</feature>
<reference evidence="14 15" key="1">
    <citation type="journal article" date="2018" name="Mol. Biol. Evol.">
        <title>Analysis of the draft genome of the red seaweed Gracilariopsis chorda provides insights into genome size evolution in Rhodophyta.</title>
        <authorList>
            <person name="Lee J."/>
            <person name="Yang E.C."/>
            <person name="Graf L."/>
            <person name="Yang J.H."/>
            <person name="Qiu H."/>
            <person name="Zel Zion U."/>
            <person name="Chan C.X."/>
            <person name="Stephens T.G."/>
            <person name="Weber A.P.M."/>
            <person name="Boo G.H."/>
            <person name="Boo S.M."/>
            <person name="Kim K.M."/>
            <person name="Shin Y."/>
            <person name="Jung M."/>
            <person name="Lee S.J."/>
            <person name="Yim H.S."/>
            <person name="Lee J.H."/>
            <person name="Bhattacharya D."/>
            <person name="Yoon H.S."/>
        </authorList>
    </citation>
    <scope>NUCLEOTIDE SEQUENCE [LARGE SCALE GENOMIC DNA]</scope>
    <source>
        <strain evidence="14 15">SKKU-2015</strain>
        <tissue evidence="14">Whole body</tissue>
    </source>
</reference>
<proteinExistence type="predicted"/>
<evidence type="ECO:0000313" key="15">
    <source>
        <dbReference type="Proteomes" id="UP000247409"/>
    </source>
</evidence>
<dbReference type="SUPFAM" id="SSF81324">
    <property type="entry name" value="Voltage-gated potassium channels"/>
    <property type="match status" value="1"/>
</dbReference>
<feature type="domain" description="Ion transport" evidence="13">
    <location>
        <begin position="93"/>
        <end position="290"/>
    </location>
</feature>
<evidence type="ECO:0000256" key="2">
    <source>
        <dbReference type="ARBA" id="ARBA00022448"/>
    </source>
</evidence>
<feature type="transmembrane region" description="Helical" evidence="12">
    <location>
        <begin position="218"/>
        <end position="239"/>
    </location>
</feature>
<dbReference type="Proteomes" id="UP000247409">
    <property type="component" value="Unassembled WGS sequence"/>
</dbReference>
<dbReference type="Pfam" id="PF00520">
    <property type="entry name" value="Ion_trans"/>
    <property type="match status" value="1"/>
</dbReference>
<keyword evidence="15" id="KW-1185">Reference proteome</keyword>
<evidence type="ECO:0000256" key="9">
    <source>
        <dbReference type="ARBA" id="ARBA00023136"/>
    </source>
</evidence>
<evidence type="ECO:0000313" key="14">
    <source>
        <dbReference type="EMBL" id="PXF48058.1"/>
    </source>
</evidence>
<feature type="region of interest" description="Disordered" evidence="11">
    <location>
        <begin position="31"/>
        <end position="59"/>
    </location>
</feature>
<evidence type="ECO:0000256" key="7">
    <source>
        <dbReference type="ARBA" id="ARBA00022989"/>
    </source>
</evidence>